<reference evidence="2" key="1">
    <citation type="submission" date="2021-12" db="EMBL/GenBank/DDBJ databases">
        <authorList>
            <person name="Zaccaron A."/>
            <person name="Stergiopoulos I."/>
        </authorList>
    </citation>
    <scope>NUCLEOTIDE SEQUENCE</scope>
    <source>
        <strain evidence="2">Race5_Kim</strain>
    </source>
</reference>
<dbReference type="EMBL" id="CP090166">
    <property type="protein sequence ID" value="UJO16662.1"/>
    <property type="molecule type" value="Genomic_DNA"/>
</dbReference>
<accession>A0A9Q8LFY4</accession>
<gene>
    <name evidence="2" type="ORF">CLAFUR5_05097</name>
</gene>
<dbReference type="KEGG" id="ffu:CLAFUR5_05097"/>
<name>A0A9Q8LFY4_PASFU</name>
<evidence type="ECO:0000313" key="2">
    <source>
        <dbReference type="EMBL" id="UJO16662.1"/>
    </source>
</evidence>
<protein>
    <submittedName>
        <fullName evidence="2">Uncharacterized protein</fullName>
    </submittedName>
</protein>
<feature type="region of interest" description="Disordered" evidence="1">
    <location>
        <begin position="31"/>
        <end position="50"/>
    </location>
</feature>
<dbReference type="GeneID" id="71984975"/>
<dbReference type="AlphaFoldDB" id="A0A9Q8LFY4"/>
<evidence type="ECO:0000256" key="1">
    <source>
        <dbReference type="SAM" id="MobiDB-lite"/>
    </source>
</evidence>
<sequence length="370" mass="42106">MLALTLRRSLRPAPISSLTCLVAVRLASHGPSRQHGPANTIPGSGAHNENVPRNIEEFQALAQQGTATIEIAQQYLQRFRDRTADLPHELKAQVASKARVAHILHWLWTARDQETREQDLTKPFLQVLCWHLEAQGLQDYTWKWLDAQVEQLKHTPRHERNWLGRVLAAVISAKVQWHPENDPDSGLQAFLHAMERYQYREADMPWAAPLTAMRKVLMQPATPPCSPDLFDQFVDAMWLTGGSKAIVGRLQTYPRLFHPTRPDALGFVQIQRYIKENPGALTMPPTASGKDAMARYMLRAAYILRCQGRAEDAAWLEEESRSENSAVWSRRASLKDSLDRDVKLESIRRQAVDAEALLLDAWGLRSDRKH</sequence>
<proteinExistence type="predicted"/>
<evidence type="ECO:0000313" key="3">
    <source>
        <dbReference type="Proteomes" id="UP000756132"/>
    </source>
</evidence>
<reference evidence="2" key="2">
    <citation type="journal article" date="2022" name="Microb. Genom.">
        <title>A chromosome-scale genome assembly of the tomato pathogen Cladosporium fulvum reveals a compartmentalized genome architecture and the presence of a dispensable chromosome.</title>
        <authorList>
            <person name="Zaccaron A.Z."/>
            <person name="Chen L.H."/>
            <person name="Samaras A."/>
            <person name="Stergiopoulos I."/>
        </authorList>
    </citation>
    <scope>NUCLEOTIDE SEQUENCE</scope>
    <source>
        <strain evidence="2">Race5_Kim</strain>
    </source>
</reference>
<organism evidence="2 3">
    <name type="scientific">Passalora fulva</name>
    <name type="common">Tomato leaf mold</name>
    <name type="synonym">Cladosporium fulvum</name>
    <dbReference type="NCBI Taxonomy" id="5499"/>
    <lineage>
        <taxon>Eukaryota</taxon>
        <taxon>Fungi</taxon>
        <taxon>Dikarya</taxon>
        <taxon>Ascomycota</taxon>
        <taxon>Pezizomycotina</taxon>
        <taxon>Dothideomycetes</taxon>
        <taxon>Dothideomycetidae</taxon>
        <taxon>Mycosphaerellales</taxon>
        <taxon>Mycosphaerellaceae</taxon>
        <taxon>Fulvia</taxon>
    </lineage>
</organism>
<dbReference type="OrthoDB" id="3648338at2759"/>
<dbReference type="RefSeq" id="XP_047761028.1">
    <property type="nucleotide sequence ID" value="XM_047904245.1"/>
</dbReference>
<dbReference type="Proteomes" id="UP000756132">
    <property type="component" value="Chromosome 4"/>
</dbReference>
<keyword evidence="3" id="KW-1185">Reference proteome</keyword>